<dbReference type="EC" id="2.7.13.3" evidence="2"/>
<dbReference type="PROSITE" id="PS50894">
    <property type="entry name" value="HPT"/>
    <property type="match status" value="1"/>
</dbReference>
<dbReference type="InterPro" id="IPR008207">
    <property type="entry name" value="Sig_transdc_His_kin_Hpt_dom"/>
</dbReference>
<feature type="modified residue" description="Phosphohistidine" evidence="5">
    <location>
        <position position="923"/>
    </location>
</feature>
<dbReference type="SUPFAM" id="SSF47226">
    <property type="entry name" value="Histidine-containing phosphotransfer domain, HPT domain"/>
    <property type="match status" value="1"/>
</dbReference>
<protein>
    <recommendedName>
        <fullName evidence="2">histidine kinase</fullName>
        <ecNumber evidence="2">2.7.13.3</ecNumber>
    </recommendedName>
</protein>
<dbReference type="Pfam" id="PF02518">
    <property type="entry name" value="HATPase_c"/>
    <property type="match status" value="1"/>
</dbReference>
<dbReference type="RefSeq" id="WP_418158771.1">
    <property type="nucleotide sequence ID" value="NZ_JBBLZC010000005.1"/>
</dbReference>
<feature type="modified residue" description="4-aspartylphosphate" evidence="6">
    <location>
        <position position="788"/>
    </location>
</feature>
<evidence type="ECO:0000256" key="6">
    <source>
        <dbReference type="PROSITE-ProRule" id="PRU00169"/>
    </source>
</evidence>
<dbReference type="InterPro" id="IPR036097">
    <property type="entry name" value="HisK_dim/P_sf"/>
</dbReference>
<dbReference type="Gene3D" id="3.30.450.20">
    <property type="entry name" value="PAS domain"/>
    <property type="match status" value="2"/>
</dbReference>
<dbReference type="NCBIfam" id="TIGR00229">
    <property type="entry name" value="sensory_box"/>
    <property type="match status" value="2"/>
</dbReference>
<dbReference type="SUPFAM" id="SSF55785">
    <property type="entry name" value="PYP-like sensor domain (PAS domain)"/>
    <property type="match status" value="2"/>
</dbReference>
<evidence type="ECO:0000259" key="12">
    <source>
        <dbReference type="PROSITE" id="PS50894"/>
    </source>
</evidence>
<dbReference type="InterPro" id="IPR036641">
    <property type="entry name" value="HPT_dom_sf"/>
</dbReference>
<evidence type="ECO:0000313" key="14">
    <source>
        <dbReference type="Proteomes" id="UP001375743"/>
    </source>
</evidence>
<dbReference type="Gene3D" id="1.10.287.130">
    <property type="match status" value="1"/>
</dbReference>
<comment type="caution">
    <text evidence="13">The sequence shown here is derived from an EMBL/GenBank/DDBJ whole genome shotgun (WGS) entry which is preliminary data.</text>
</comment>
<dbReference type="Pfam" id="PF00512">
    <property type="entry name" value="HisKA"/>
    <property type="match status" value="1"/>
</dbReference>
<evidence type="ECO:0000256" key="5">
    <source>
        <dbReference type="PROSITE-ProRule" id="PRU00110"/>
    </source>
</evidence>
<feature type="domain" description="HPt" evidence="12">
    <location>
        <begin position="882"/>
        <end position="975"/>
    </location>
</feature>
<dbReference type="InterPro" id="IPR001789">
    <property type="entry name" value="Sig_transdc_resp-reg_receiver"/>
</dbReference>
<dbReference type="Pfam" id="PF01627">
    <property type="entry name" value="Hpt"/>
    <property type="match status" value="1"/>
</dbReference>
<dbReference type="InterPro" id="IPR000700">
    <property type="entry name" value="PAS-assoc_C"/>
</dbReference>
<dbReference type="InterPro" id="IPR003661">
    <property type="entry name" value="HisK_dim/P_dom"/>
</dbReference>
<gene>
    <name evidence="13" type="ORF">U1T56_07155</name>
</gene>
<proteinExistence type="predicted"/>
<dbReference type="PANTHER" id="PTHR45339:SF5">
    <property type="entry name" value="HISTIDINE KINASE"/>
    <property type="match status" value="1"/>
</dbReference>
<dbReference type="CDD" id="cd00082">
    <property type="entry name" value="HisKA"/>
    <property type="match status" value="1"/>
</dbReference>
<dbReference type="SUPFAM" id="SSF55874">
    <property type="entry name" value="ATPase domain of HSP90 chaperone/DNA topoisomerase II/histidine kinase"/>
    <property type="match status" value="1"/>
</dbReference>
<evidence type="ECO:0000256" key="7">
    <source>
        <dbReference type="SAM" id="Phobius"/>
    </source>
</evidence>
<evidence type="ECO:0000256" key="4">
    <source>
        <dbReference type="ARBA" id="ARBA00023012"/>
    </source>
</evidence>
<dbReference type="CDD" id="cd16922">
    <property type="entry name" value="HATPase_EvgS-ArcB-TorS-like"/>
    <property type="match status" value="1"/>
</dbReference>
<keyword evidence="4" id="KW-0902">Two-component regulatory system</keyword>
<dbReference type="CDD" id="cd19410">
    <property type="entry name" value="HK9-like_sensor"/>
    <property type="match status" value="1"/>
</dbReference>
<dbReference type="SMART" id="SM00388">
    <property type="entry name" value="HisKA"/>
    <property type="match status" value="1"/>
</dbReference>
<dbReference type="InterPro" id="IPR000014">
    <property type="entry name" value="PAS"/>
</dbReference>
<dbReference type="Pfam" id="PF00072">
    <property type="entry name" value="Response_reg"/>
    <property type="match status" value="1"/>
</dbReference>
<dbReference type="PROSITE" id="PS50112">
    <property type="entry name" value="PAS"/>
    <property type="match status" value="2"/>
</dbReference>
<evidence type="ECO:0000256" key="2">
    <source>
        <dbReference type="ARBA" id="ARBA00012438"/>
    </source>
</evidence>
<feature type="domain" description="Histidine kinase" evidence="8">
    <location>
        <begin position="498"/>
        <end position="719"/>
    </location>
</feature>
<keyword evidence="7" id="KW-1133">Transmembrane helix</keyword>
<evidence type="ECO:0000313" key="13">
    <source>
        <dbReference type="EMBL" id="MEK0082922.1"/>
    </source>
</evidence>
<dbReference type="CDD" id="cd00088">
    <property type="entry name" value="HPT"/>
    <property type="match status" value="1"/>
</dbReference>
<accession>A0ABU8XSH1</accession>
<organism evidence="13 14">
    <name type="scientific">Benzoatithermus flavus</name>
    <dbReference type="NCBI Taxonomy" id="3108223"/>
    <lineage>
        <taxon>Bacteria</taxon>
        <taxon>Pseudomonadati</taxon>
        <taxon>Pseudomonadota</taxon>
        <taxon>Alphaproteobacteria</taxon>
        <taxon>Geminicoccales</taxon>
        <taxon>Geminicoccaceae</taxon>
        <taxon>Benzoatithermus</taxon>
    </lineage>
</organism>
<dbReference type="Gene3D" id="1.20.120.160">
    <property type="entry name" value="HPT domain"/>
    <property type="match status" value="1"/>
</dbReference>
<dbReference type="SMART" id="SM00387">
    <property type="entry name" value="HATPase_c"/>
    <property type="match status" value="1"/>
</dbReference>
<dbReference type="CDD" id="cd00130">
    <property type="entry name" value="PAS"/>
    <property type="match status" value="2"/>
</dbReference>
<dbReference type="SUPFAM" id="SSF52172">
    <property type="entry name" value="CheY-like"/>
    <property type="match status" value="1"/>
</dbReference>
<dbReference type="InterPro" id="IPR035965">
    <property type="entry name" value="PAS-like_dom_sf"/>
</dbReference>
<dbReference type="Gene3D" id="3.40.50.2300">
    <property type="match status" value="1"/>
</dbReference>
<keyword evidence="3 6" id="KW-0597">Phosphoprotein</keyword>
<dbReference type="EMBL" id="JBBLZC010000005">
    <property type="protein sequence ID" value="MEK0082922.1"/>
    <property type="molecule type" value="Genomic_DNA"/>
</dbReference>
<evidence type="ECO:0000259" key="11">
    <source>
        <dbReference type="PROSITE" id="PS50113"/>
    </source>
</evidence>
<keyword evidence="7" id="KW-0472">Membrane</keyword>
<reference evidence="13 14" key="1">
    <citation type="submission" date="2024-01" db="EMBL/GenBank/DDBJ databases">
        <title>Multi-omics insights into the function and evolution of sodium benzoate biodegradation pathways in Benzoatithermus flavus gen. nov., sp. nov. from hot spring.</title>
        <authorList>
            <person name="Hu C.-J."/>
            <person name="Li W.-J."/>
        </authorList>
    </citation>
    <scope>NUCLEOTIDE SEQUENCE [LARGE SCALE GENOMIC DNA]</scope>
    <source>
        <strain evidence="13 14">SYSU G07066</strain>
    </source>
</reference>
<dbReference type="Gene3D" id="3.30.565.10">
    <property type="entry name" value="Histidine kinase-like ATPase, C-terminal domain"/>
    <property type="match status" value="1"/>
</dbReference>
<dbReference type="InterPro" id="IPR001610">
    <property type="entry name" value="PAC"/>
</dbReference>
<dbReference type="PROSITE" id="PS50113">
    <property type="entry name" value="PAC"/>
    <property type="match status" value="1"/>
</dbReference>
<dbReference type="PROSITE" id="PS50109">
    <property type="entry name" value="HIS_KIN"/>
    <property type="match status" value="1"/>
</dbReference>
<dbReference type="SMART" id="SM00086">
    <property type="entry name" value="PAC"/>
    <property type="match status" value="2"/>
</dbReference>
<feature type="transmembrane region" description="Helical" evidence="7">
    <location>
        <begin position="189"/>
        <end position="211"/>
    </location>
</feature>
<name>A0ABU8XSH1_9PROT</name>
<dbReference type="SMART" id="SM00091">
    <property type="entry name" value="PAS"/>
    <property type="match status" value="2"/>
</dbReference>
<dbReference type="InterPro" id="IPR036890">
    <property type="entry name" value="HATPase_C_sf"/>
</dbReference>
<keyword evidence="7" id="KW-0812">Transmembrane</keyword>
<dbReference type="PRINTS" id="PR00344">
    <property type="entry name" value="BCTRLSENSOR"/>
</dbReference>
<evidence type="ECO:0000256" key="3">
    <source>
        <dbReference type="ARBA" id="ARBA00022553"/>
    </source>
</evidence>
<dbReference type="InterPro" id="IPR013655">
    <property type="entry name" value="PAS_fold_3"/>
</dbReference>
<feature type="domain" description="PAS" evidence="10">
    <location>
        <begin position="231"/>
        <end position="284"/>
    </location>
</feature>
<dbReference type="CDD" id="cd17546">
    <property type="entry name" value="REC_hyHK_CKI1_RcsC-like"/>
    <property type="match status" value="1"/>
</dbReference>
<evidence type="ECO:0000259" key="10">
    <source>
        <dbReference type="PROSITE" id="PS50112"/>
    </source>
</evidence>
<dbReference type="SUPFAM" id="SSF47384">
    <property type="entry name" value="Homodimeric domain of signal transducing histidine kinase"/>
    <property type="match status" value="1"/>
</dbReference>
<dbReference type="SMART" id="SM00073">
    <property type="entry name" value="HPT"/>
    <property type="match status" value="1"/>
</dbReference>
<evidence type="ECO:0000259" key="9">
    <source>
        <dbReference type="PROSITE" id="PS50110"/>
    </source>
</evidence>
<dbReference type="InterPro" id="IPR007891">
    <property type="entry name" value="CHASE3"/>
</dbReference>
<keyword evidence="14" id="KW-1185">Reference proteome</keyword>
<dbReference type="Proteomes" id="UP001375743">
    <property type="component" value="Unassembled WGS sequence"/>
</dbReference>
<dbReference type="Pfam" id="PF08447">
    <property type="entry name" value="PAS_3"/>
    <property type="match status" value="1"/>
</dbReference>
<dbReference type="PROSITE" id="PS50110">
    <property type="entry name" value="RESPONSE_REGULATORY"/>
    <property type="match status" value="1"/>
</dbReference>
<dbReference type="Pfam" id="PF00989">
    <property type="entry name" value="PAS"/>
    <property type="match status" value="1"/>
</dbReference>
<dbReference type="InterPro" id="IPR005467">
    <property type="entry name" value="His_kinase_dom"/>
</dbReference>
<feature type="domain" description="Response regulatory" evidence="9">
    <location>
        <begin position="739"/>
        <end position="856"/>
    </location>
</feature>
<dbReference type="InterPro" id="IPR003594">
    <property type="entry name" value="HATPase_dom"/>
</dbReference>
<dbReference type="Pfam" id="PF05227">
    <property type="entry name" value="CHASE3"/>
    <property type="match status" value="1"/>
</dbReference>
<dbReference type="InterPro" id="IPR011006">
    <property type="entry name" value="CheY-like_superfamily"/>
</dbReference>
<sequence>MSAPNRPVWSSERLLLGVALVLLLLCIGAGLGYRQQMRGVLASTAQMRIADQRAEALEQVLASLRDAETGQRGFLLTGRADYLDPYHQAVQQLEGRLTVLRQLYADEPARRQELRAIEEDVHAKLAELAESIRLRQTGGLAAVQATMLEDRGRAIMDRLRTGIGELLAYERARTQAELRTTRERAERTMTIWMLGTPLAGTVLSACLALVVRDMRRRAALNAELARAAAEERDFTASLFQAQGALVLVLDADGTIVRWNAACERLTGYTAEEALGRKLRDLLVPPEAIEAERLDFVRSPGTDSANAGTSELIARDGSRRIVEWSTTAVRSPRGEVRYVIATGIDVTERQHAQAALAASEGRFRELAEAMPHIVFIADAEGRIAFVNRRWHEFSGPDTARVFSEGLMALVHPEDRAMMDQRWADALARGERWHATCRLRAEDGSYRRFMFRAQPMRDPADESTVRWFGTATDVENLIRTQTALHEAEQASEQKTRFLATMSHEIRTPMTAVLGTADLLAGTPLDARQQQYLDNIRRSGQLLLAIIDDILDFMRFGSTNFQLERVDFSLGQVLEQVRSSMQVKASEKEIGLTFHVPEGSPPVLRGDPRRLEQILFNLVGNAIKFTERGGVTLDVTTQPTDDGRIRLRCEVRDTGIGISKEEQTRLFKAFSQANEATTRRFGGTGLGLAICKQLVEAMGGTIGVESQPGEGSTFWFEVILERGDAVVARAMTTGLDELPSLRILVAEDAPLNRELIGDMLRRHGHEVVLTENGRECLERAAAERFDLLLLDIQMPVMDGEQAIRQLRATPGPNQATPAIALTANVVEADRRRYLAAGMNLCLSKPIAWAKLSAAMSELADAGGQPAAEVLRATGSAVDWGFVAEVFAGMPEQIASYLGRALLDARGVAAELREARHDLPRAARLAHRLKGTARSFGLVAIADRAEEIEKAAKTEQDLGKPLQALDEALDTTARALEMAPGASA</sequence>
<dbReference type="InterPro" id="IPR004358">
    <property type="entry name" value="Sig_transdc_His_kin-like_C"/>
</dbReference>
<evidence type="ECO:0000256" key="1">
    <source>
        <dbReference type="ARBA" id="ARBA00000085"/>
    </source>
</evidence>
<dbReference type="PANTHER" id="PTHR45339">
    <property type="entry name" value="HYBRID SIGNAL TRANSDUCTION HISTIDINE KINASE J"/>
    <property type="match status" value="1"/>
</dbReference>
<dbReference type="SMART" id="SM00448">
    <property type="entry name" value="REC"/>
    <property type="match status" value="1"/>
</dbReference>
<feature type="domain" description="PAS" evidence="10">
    <location>
        <begin position="358"/>
        <end position="428"/>
    </location>
</feature>
<dbReference type="InterPro" id="IPR013767">
    <property type="entry name" value="PAS_fold"/>
</dbReference>
<evidence type="ECO:0000259" key="8">
    <source>
        <dbReference type="PROSITE" id="PS50109"/>
    </source>
</evidence>
<feature type="domain" description="PAC" evidence="11">
    <location>
        <begin position="305"/>
        <end position="357"/>
    </location>
</feature>
<comment type="catalytic activity">
    <reaction evidence="1">
        <text>ATP + protein L-histidine = ADP + protein N-phospho-L-histidine.</text>
        <dbReference type="EC" id="2.7.13.3"/>
    </reaction>
</comment>